<name>A0ABY4R298_9ACTN</name>
<protein>
    <recommendedName>
        <fullName evidence="3">DUF4397 domain-containing protein</fullName>
    </recommendedName>
</protein>
<reference evidence="1" key="1">
    <citation type="journal article" date="2018" name="Int. J. Syst. Evol. Microbiol.">
        <title>Jatrophihabitans telluris sp. nov., isolated from sediment soil of lava forest wetlands and the emended description of the genus Jatrophihabitans.</title>
        <authorList>
            <person name="Lee K.C."/>
            <person name="Suh M.K."/>
            <person name="Eom M.K."/>
            <person name="Kim K.K."/>
            <person name="Kim J.S."/>
            <person name="Kim D.S."/>
            <person name="Ko S.H."/>
            <person name="Shin Y.K."/>
            <person name="Lee J.S."/>
        </authorList>
    </citation>
    <scope>NUCLEOTIDE SEQUENCE</scope>
    <source>
        <strain evidence="1">N237</strain>
    </source>
</reference>
<evidence type="ECO:0008006" key="3">
    <source>
        <dbReference type="Google" id="ProtNLM"/>
    </source>
</evidence>
<dbReference type="Proteomes" id="UP001056336">
    <property type="component" value="Chromosome"/>
</dbReference>
<evidence type="ECO:0000313" key="2">
    <source>
        <dbReference type="Proteomes" id="UP001056336"/>
    </source>
</evidence>
<keyword evidence="2" id="KW-1185">Reference proteome</keyword>
<reference evidence="1" key="2">
    <citation type="submission" date="2022-05" db="EMBL/GenBank/DDBJ databases">
        <authorList>
            <person name="Kim J.-S."/>
            <person name="Lee K."/>
            <person name="Suh M."/>
            <person name="Eom M."/>
            <person name="Kim J.-S."/>
            <person name="Kim D.-S."/>
            <person name="Ko S.-H."/>
            <person name="Shin Y."/>
            <person name="Lee J.-S."/>
        </authorList>
    </citation>
    <scope>NUCLEOTIDE SEQUENCE</scope>
    <source>
        <strain evidence="1">N237</strain>
    </source>
</reference>
<evidence type="ECO:0000313" key="1">
    <source>
        <dbReference type="EMBL" id="UQX89265.1"/>
    </source>
</evidence>
<gene>
    <name evidence="1" type="ORF">M6D93_04490</name>
</gene>
<organism evidence="1 2">
    <name type="scientific">Jatrophihabitans telluris</name>
    <dbReference type="NCBI Taxonomy" id="2038343"/>
    <lineage>
        <taxon>Bacteria</taxon>
        <taxon>Bacillati</taxon>
        <taxon>Actinomycetota</taxon>
        <taxon>Actinomycetes</taxon>
        <taxon>Jatrophihabitantales</taxon>
        <taxon>Jatrophihabitantaceae</taxon>
        <taxon>Jatrophihabitans</taxon>
    </lineage>
</organism>
<sequence>MLDGTPASEIRCDRQTGIFGALRRLTVFVDEVAVAKIGLRKMRARVKVEPGSHKVRVASGSASSGTLNVDVPTGAEVRLVVLPGVRPAGTEYDKSTFYTLEEL</sequence>
<proteinExistence type="predicted"/>
<dbReference type="RefSeq" id="WP_249773161.1">
    <property type="nucleotide sequence ID" value="NZ_CP097332.1"/>
</dbReference>
<accession>A0ABY4R298</accession>
<dbReference type="EMBL" id="CP097332">
    <property type="protein sequence ID" value="UQX89265.1"/>
    <property type="molecule type" value="Genomic_DNA"/>
</dbReference>